<evidence type="ECO:0000256" key="6">
    <source>
        <dbReference type="ARBA" id="ARBA00022801"/>
    </source>
</evidence>
<evidence type="ECO:0000259" key="10">
    <source>
        <dbReference type="Pfam" id="PF17917"/>
    </source>
</evidence>
<dbReference type="InterPro" id="IPR036397">
    <property type="entry name" value="RNaseH_sf"/>
</dbReference>
<evidence type="ECO:0000256" key="3">
    <source>
        <dbReference type="ARBA" id="ARBA00022695"/>
    </source>
</evidence>
<dbReference type="GO" id="GO:0016787">
    <property type="term" value="F:hydrolase activity"/>
    <property type="evidence" value="ECO:0007669"/>
    <property type="project" value="UniProtKB-KW"/>
</dbReference>
<dbReference type="GO" id="GO:0005739">
    <property type="term" value="C:mitochondrion"/>
    <property type="evidence" value="ECO:0007669"/>
    <property type="project" value="UniProtKB-SubCell"/>
</dbReference>
<dbReference type="PANTHER" id="PTHR34072:SF45">
    <property type="entry name" value="REVERSE TRANSCRIPTASE DOMAIN-CONTAINING PROTEIN-RELATED"/>
    <property type="match status" value="1"/>
</dbReference>
<evidence type="ECO:0000256" key="9">
    <source>
        <dbReference type="SAM" id="MobiDB-lite"/>
    </source>
</evidence>
<proteinExistence type="predicted"/>
<organism evidence="11 12">
    <name type="scientific">Stachybotrys chartarum (strain CBS 109288 / IBT 7711)</name>
    <name type="common">Toxic black mold</name>
    <name type="synonym">Stilbospora chartarum</name>
    <dbReference type="NCBI Taxonomy" id="1280523"/>
    <lineage>
        <taxon>Eukaryota</taxon>
        <taxon>Fungi</taxon>
        <taxon>Dikarya</taxon>
        <taxon>Ascomycota</taxon>
        <taxon>Pezizomycotina</taxon>
        <taxon>Sordariomycetes</taxon>
        <taxon>Hypocreomycetidae</taxon>
        <taxon>Hypocreales</taxon>
        <taxon>Stachybotryaceae</taxon>
        <taxon>Stachybotrys</taxon>
    </lineage>
</organism>
<dbReference type="Proteomes" id="UP000028045">
    <property type="component" value="Unassembled WGS sequence"/>
</dbReference>
<keyword evidence="7" id="KW-0695">RNA-directed DNA polymerase</keyword>
<evidence type="ECO:0000256" key="2">
    <source>
        <dbReference type="ARBA" id="ARBA00022679"/>
    </source>
</evidence>
<dbReference type="AlphaFoldDB" id="A0A084BBE9"/>
<evidence type="ECO:0000256" key="1">
    <source>
        <dbReference type="ARBA" id="ARBA00004173"/>
    </source>
</evidence>
<protein>
    <recommendedName>
        <fullName evidence="10">Reverse transcriptase RNase H-like domain-containing protein</fullName>
    </recommendedName>
</protein>
<dbReference type="InterPro" id="IPR041373">
    <property type="entry name" value="RT_RNaseH"/>
</dbReference>
<dbReference type="HOGENOM" id="CLU_829424_0_0_1"/>
<feature type="region of interest" description="Disordered" evidence="9">
    <location>
        <begin position="105"/>
        <end position="132"/>
    </location>
</feature>
<evidence type="ECO:0000256" key="8">
    <source>
        <dbReference type="ARBA" id="ARBA00023128"/>
    </source>
</evidence>
<keyword evidence="2" id="KW-0808">Transferase</keyword>
<keyword evidence="6" id="KW-0378">Hydrolase</keyword>
<evidence type="ECO:0000256" key="7">
    <source>
        <dbReference type="ARBA" id="ARBA00022918"/>
    </source>
</evidence>
<sequence length="335" mass="38660">MDASDYVSAGVLSQYDDEGRLRPVAYFSKKHSATECNYEIYDKELMVMIRCFEEWRPELEGASSPIKVISDHKNLEYFTTTKLLNRRQARWSEFLSRFNFHISYRPGKQGAKPDSPTRRSKDLHKEGDERLRHQSQVVIKKENWFPPPLRTKATRIRRGQLNIQQSEETPSPEKTLELPEKIAQLLDEGYRQDGIPDRILQALREGAPRHPRITLAECTEVQGKLLYRKRIHVPDYNPLKAALLQAYHKSPDDWAEWLPLAEFAANSQKSETTGASPFFANSAFYPRIGFEPTITVKADPPTRDAEQFIQKMNSILEHLKAKTAAAQARYEEQAN</sequence>
<dbReference type="Gene3D" id="3.30.420.10">
    <property type="entry name" value="Ribonuclease H-like superfamily/Ribonuclease H"/>
    <property type="match status" value="1"/>
</dbReference>
<dbReference type="PANTHER" id="PTHR34072">
    <property type="entry name" value="ENZYMATIC POLYPROTEIN-RELATED"/>
    <property type="match status" value="1"/>
</dbReference>
<feature type="domain" description="Reverse transcriptase RNase H-like" evidence="10">
    <location>
        <begin position="1"/>
        <end position="98"/>
    </location>
</feature>
<dbReference type="CDD" id="cd09274">
    <property type="entry name" value="RNase_HI_RT_Ty3"/>
    <property type="match status" value="1"/>
</dbReference>
<keyword evidence="12" id="KW-1185">Reference proteome</keyword>
<dbReference type="SUPFAM" id="SSF56672">
    <property type="entry name" value="DNA/RNA polymerases"/>
    <property type="match status" value="1"/>
</dbReference>
<keyword evidence="8" id="KW-0496">Mitochondrion</keyword>
<dbReference type="GO" id="GO:0004519">
    <property type="term" value="F:endonuclease activity"/>
    <property type="evidence" value="ECO:0007669"/>
    <property type="project" value="UniProtKB-KW"/>
</dbReference>
<accession>A0A084BBE9</accession>
<evidence type="ECO:0000313" key="12">
    <source>
        <dbReference type="Proteomes" id="UP000028045"/>
    </source>
</evidence>
<keyword evidence="4" id="KW-0540">Nuclease</keyword>
<evidence type="ECO:0000256" key="5">
    <source>
        <dbReference type="ARBA" id="ARBA00022759"/>
    </source>
</evidence>
<evidence type="ECO:0000313" key="11">
    <source>
        <dbReference type="EMBL" id="KEY74878.1"/>
    </source>
</evidence>
<dbReference type="EMBL" id="KL647432">
    <property type="protein sequence ID" value="KEY74878.1"/>
    <property type="molecule type" value="Genomic_DNA"/>
</dbReference>
<dbReference type="Pfam" id="PF17917">
    <property type="entry name" value="RT_RNaseH"/>
    <property type="match status" value="1"/>
</dbReference>
<dbReference type="InterPro" id="IPR043502">
    <property type="entry name" value="DNA/RNA_pol_sf"/>
</dbReference>
<comment type="subcellular location">
    <subcellularLocation>
        <location evidence="1">Mitochondrion</location>
    </subcellularLocation>
</comment>
<dbReference type="GO" id="GO:0003676">
    <property type="term" value="F:nucleic acid binding"/>
    <property type="evidence" value="ECO:0007669"/>
    <property type="project" value="InterPro"/>
</dbReference>
<gene>
    <name evidence="11" type="ORF">S7711_09668</name>
</gene>
<evidence type="ECO:0000256" key="4">
    <source>
        <dbReference type="ARBA" id="ARBA00022722"/>
    </source>
</evidence>
<name>A0A084BBE9_STACB</name>
<dbReference type="GO" id="GO:0003964">
    <property type="term" value="F:RNA-directed DNA polymerase activity"/>
    <property type="evidence" value="ECO:0007669"/>
    <property type="project" value="UniProtKB-KW"/>
</dbReference>
<dbReference type="OrthoDB" id="5152741at2759"/>
<feature type="compositionally biased region" description="Basic and acidic residues" evidence="9">
    <location>
        <begin position="115"/>
        <end position="132"/>
    </location>
</feature>
<keyword evidence="5" id="KW-0255">Endonuclease</keyword>
<reference evidence="11 12" key="1">
    <citation type="journal article" date="2014" name="BMC Genomics">
        <title>Comparative genome sequencing reveals chemotype-specific gene clusters in the toxigenic black mold Stachybotrys.</title>
        <authorList>
            <person name="Semeiks J."/>
            <person name="Borek D."/>
            <person name="Otwinowski Z."/>
            <person name="Grishin N.V."/>
        </authorList>
    </citation>
    <scope>NUCLEOTIDE SEQUENCE [LARGE SCALE GENOMIC DNA]</scope>
    <source>
        <strain evidence="12">CBS 109288 / IBT 7711</strain>
    </source>
</reference>
<keyword evidence="3" id="KW-0548">Nucleotidyltransferase</keyword>